<sequence length="1379" mass="149751">MLLAVATFAALALAAPPKADELPPSLRDWSGWVLHHETAATCPFLQGGDGRECAWPARLSLNLGEQGGTFTQTFKLFGRDAWLVLPGEARRWPQDVKVDGKPAVVVADGNHRPTVLLTAGEHSVSGAFQWDSLPEALEIPPETGLLALTVKGAAVALPNRDGEGRVFLQRESAQQETDRMDIDVHRLVVDEIPLSLVTQVTLKVSGRSREVLLGRALPEGFVPMSLTGGLPVRIESDGHLRVQVRPGTWTIELVARSENSVASLKRPAADGPWSETDELWVFDARPSLRQVLIEGVNAVDPTQTTLPQNWRAFPAYSMGEADEFKLTERRRGDSDPAPDVLNLSRTLWLDFDGKGYTVSDKMSGQLHRSWRLDVQPGTELGRVVTSGADQSITRLDAAGKAGVELRQGGLALEADSRLGGDISNISAVSWDADFNSVDTTLQLPPGWRLVSASGADKVPGTWVDQWTLFDLFLVLIIAVAMARLFGLPWGVLAAVTLGLGWLEDGVPQYSWLVVLVCEGLFRVLPAGTIKSLLNFTRYAAWASLVLITVAFSIEHVREGMYPALSKDRSLGGVKTYSEYSTENEQQYARSSSISAFEESRAMEQQNGWEGGYGGALDSLTRNVKPAEAPPAAQNQAPGSGKKRSFNVRDFDKNATVQTGPGLPRWDWNPVRISFSGPVQREQMLSFFFLGPAANFVLAFVRVILLALLVLVVIGFPGNFWPQRLKKWVKTAAPVAAALLALLSTQVFAQAPSPELLEQLRQRLLEKPSCAPSCASSPRLQLEASAKTLRIRVEVLSGAETAVPLPGNATQWVPDTVLLDGRPAGGVRREEDGTLWLAVTPGAHQVQLEGALPPRDTVQIALPLRAYRVEARLDGWTLDGLHEDGVADENLQLTRKATNEKGAGAAMATGTLPPFVRVERTLVLGLTWTVETHLTRLTPAGSAVVLEVPLLAGESVTSSEVRVQNGKALVNMPANANEASWSSVLEAKPPLTLTAPASVPWIEVWRLDVSPVWHVSLSGIPVVHQQDASGVRLPEWRPWPGEQVKIEVVRPEALSGQTLTIDQSSLVATPGARATDYTFTANFRSSRGGLHAFTLPDGATLQNVTINGVQQPIRQEGNHVAIPLVPGSQSVALQWRDSSGMTLSWRTPAFDVGTPTVNANIEVNVPQDRWVLLMRGPGLGPAVLFWSFLLVLLVVSVALSRTKLTPLSTLKWVLLALGLSQVPIAAIGFVFGWLLFLGWREKSDNLQPGWFNLRQLAIVGATGIALIILGVSVYEGLLGQPEMQVRGNGSYASLLRWFQDRTTSAYPTALVISVPMLVYRGAMLAWSLWMALSLLSWLKWGWKAFSTGGLWKSVPRPPPMPKPMPAVAVVPVMPPPEKPE</sequence>
<keyword evidence="2" id="KW-0732">Signal</keyword>
<keyword evidence="1" id="KW-0472">Membrane</keyword>
<feature type="transmembrane region" description="Helical" evidence="1">
    <location>
        <begin position="1211"/>
        <end position="1235"/>
    </location>
</feature>
<feature type="transmembrane region" description="Helical" evidence="1">
    <location>
        <begin position="1178"/>
        <end position="1199"/>
    </location>
</feature>
<gene>
    <name evidence="3" type="ORF">DI536_15710</name>
</gene>
<keyword evidence="1" id="KW-1133">Transmembrane helix</keyword>
<keyword evidence="1" id="KW-0812">Transmembrane</keyword>
<dbReference type="EMBL" id="QFQP01000012">
    <property type="protein sequence ID" value="PZR12348.1"/>
    <property type="molecule type" value="Genomic_DNA"/>
</dbReference>
<dbReference type="Proteomes" id="UP000249061">
    <property type="component" value="Unassembled WGS sequence"/>
</dbReference>
<feature type="transmembrane region" description="Helical" evidence="1">
    <location>
        <begin position="686"/>
        <end position="715"/>
    </location>
</feature>
<feature type="transmembrane region" description="Helical" evidence="1">
    <location>
        <begin position="1255"/>
        <end position="1273"/>
    </location>
</feature>
<evidence type="ECO:0000256" key="1">
    <source>
        <dbReference type="SAM" id="Phobius"/>
    </source>
</evidence>
<feature type="transmembrane region" description="Helical" evidence="1">
    <location>
        <begin position="1316"/>
        <end position="1337"/>
    </location>
</feature>
<feature type="transmembrane region" description="Helical" evidence="1">
    <location>
        <begin position="727"/>
        <end position="748"/>
    </location>
</feature>
<evidence type="ECO:0000256" key="2">
    <source>
        <dbReference type="SAM" id="SignalP"/>
    </source>
</evidence>
<comment type="caution">
    <text evidence="3">The sequence shown here is derived from an EMBL/GenBank/DDBJ whole genome shotgun (WGS) entry which is preliminary data.</text>
</comment>
<accession>A0A2W5USZ8</accession>
<evidence type="ECO:0000313" key="4">
    <source>
        <dbReference type="Proteomes" id="UP000249061"/>
    </source>
</evidence>
<protein>
    <submittedName>
        <fullName evidence="3">Uncharacterized protein</fullName>
    </submittedName>
</protein>
<feature type="chain" id="PRO_5016176707" evidence="2">
    <location>
        <begin position="20"/>
        <end position="1379"/>
    </location>
</feature>
<proteinExistence type="predicted"/>
<reference evidence="3 4" key="1">
    <citation type="submission" date="2017-08" db="EMBL/GenBank/DDBJ databases">
        <title>Infants hospitalized years apart are colonized by the same room-sourced microbial strains.</title>
        <authorList>
            <person name="Brooks B."/>
            <person name="Olm M.R."/>
            <person name="Firek B.A."/>
            <person name="Baker R."/>
            <person name="Thomas B.C."/>
            <person name="Morowitz M.J."/>
            <person name="Banfield J.F."/>
        </authorList>
    </citation>
    <scope>NUCLEOTIDE SEQUENCE [LARGE SCALE GENOMIC DNA]</scope>
    <source>
        <strain evidence="3">S2_003_000_R2_14</strain>
    </source>
</reference>
<feature type="signal peptide" evidence="2">
    <location>
        <begin position="1"/>
        <end position="19"/>
    </location>
</feature>
<name>A0A2W5USZ8_9BACT</name>
<evidence type="ECO:0000313" key="3">
    <source>
        <dbReference type="EMBL" id="PZR12348.1"/>
    </source>
</evidence>
<organism evidence="3 4">
    <name type="scientific">Archangium gephyra</name>
    <dbReference type="NCBI Taxonomy" id="48"/>
    <lineage>
        <taxon>Bacteria</taxon>
        <taxon>Pseudomonadati</taxon>
        <taxon>Myxococcota</taxon>
        <taxon>Myxococcia</taxon>
        <taxon>Myxococcales</taxon>
        <taxon>Cystobacterineae</taxon>
        <taxon>Archangiaceae</taxon>
        <taxon>Archangium</taxon>
    </lineage>
</organism>